<dbReference type="PRINTS" id="PR00502">
    <property type="entry name" value="NUDIXFAMILY"/>
</dbReference>
<evidence type="ECO:0000313" key="4">
    <source>
        <dbReference type="EMBL" id="MBS9478533.1"/>
    </source>
</evidence>
<evidence type="ECO:0000313" key="5">
    <source>
        <dbReference type="Proteomes" id="UP001166585"/>
    </source>
</evidence>
<sequence length="166" mass="17943">MECATPLNSAQKLGTGPRLLTRLIHGWGRLTRGVTLGVKAAAINDEGNILLVRHTYVPGWHLPGGGVEIGETAEQAVGRELTEEAAIRLDGRPRLHGLFLNLNLGRRDHVAVYVVDRFTQGAVPAPNREIAEIGFFPPGSLPESLTGPTRRRLSEIIEGAPPAAHW</sequence>
<dbReference type="EMBL" id="JAHCQH010000020">
    <property type="protein sequence ID" value="MBS9478533.1"/>
    <property type="molecule type" value="Genomic_DNA"/>
</dbReference>
<accession>A0ABS5RA37</accession>
<dbReference type="PROSITE" id="PS51462">
    <property type="entry name" value="NUDIX"/>
    <property type="match status" value="1"/>
</dbReference>
<dbReference type="CDD" id="cd04680">
    <property type="entry name" value="NUDIX_Hydrolase"/>
    <property type="match status" value="1"/>
</dbReference>
<dbReference type="InterPro" id="IPR015797">
    <property type="entry name" value="NUDIX_hydrolase-like_dom_sf"/>
</dbReference>
<organism evidence="4 5">
    <name type="scientific">Ancylobacter radicis</name>
    <dbReference type="NCBI Taxonomy" id="2836179"/>
    <lineage>
        <taxon>Bacteria</taxon>
        <taxon>Pseudomonadati</taxon>
        <taxon>Pseudomonadota</taxon>
        <taxon>Alphaproteobacteria</taxon>
        <taxon>Hyphomicrobiales</taxon>
        <taxon>Xanthobacteraceae</taxon>
        <taxon>Ancylobacter</taxon>
    </lineage>
</organism>
<dbReference type="SUPFAM" id="SSF55811">
    <property type="entry name" value="Nudix"/>
    <property type="match status" value="1"/>
</dbReference>
<dbReference type="Gene3D" id="3.90.79.10">
    <property type="entry name" value="Nucleoside Triphosphate Pyrophosphohydrolase"/>
    <property type="match status" value="1"/>
</dbReference>
<dbReference type="Proteomes" id="UP001166585">
    <property type="component" value="Unassembled WGS sequence"/>
</dbReference>
<evidence type="ECO:0000256" key="2">
    <source>
        <dbReference type="ARBA" id="ARBA00022801"/>
    </source>
</evidence>
<gene>
    <name evidence="4" type="ORF">KIP89_15575</name>
</gene>
<dbReference type="Pfam" id="PF00293">
    <property type="entry name" value="NUDIX"/>
    <property type="match status" value="1"/>
</dbReference>
<name>A0ABS5RA37_9HYPH</name>
<proteinExistence type="predicted"/>
<dbReference type="RefSeq" id="WP_213756496.1">
    <property type="nucleotide sequence ID" value="NZ_JAHCQH010000020.1"/>
</dbReference>
<protein>
    <submittedName>
        <fullName evidence="4">NUDIX domain-containing protein</fullName>
    </submittedName>
</protein>
<dbReference type="PANTHER" id="PTHR43046:SF14">
    <property type="entry name" value="MUTT_NUDIX FAMILY PROTEIN"/>
    <property type="match status" value="1"/>
</dbReference>
<dbReference type="InterPro" id="IPR000086">
    <property type="entry name" value="NUDIX_hydrolase_dom"/>
</dbReference>
<evidence type="ECO:0000256" key="1">
    <source>
        <dbReference type="ARBA" id="ARBA00001946"/>
    </source>
</evidence>
<keyword evidence="5" id="KW-1185">Reference proteome</keyword>
<evidence type="ECO:0000259" key="3">
    <source>
        <dbReference type="PROSITE" id="PS51462"/>
    </source>
</evidence>
<feature type="domain" description="Nudix hydrolase" evidence="3">
    <location>
        <begin position="33"/>
        <end position="158"/>
    </location>
</feature>
<dbReference type="InterPro" id="IPR020476">
    <property type="entry name" value="Nudix_hydrolase"/>
</dbReference>
<comment type="caution">
    <text evidence="4">The sequence shown here is derived from an EMBL/GenBank/DDBJ whole genome shotgun (WGS) entry which is preliminary data.</text>
</comment>
<dbReference type="PANTHER" id="PTHR43046">
    <property type="entry name" value="GDP-MANNOSE MANNOSYL HYDROLASE"/>
    <property type="match status" value="1"/>
</dbReference>
<reference evidence="4" key="1">
    <citation type="submission" date="2021-05" db="EMBL/GenBank/DDBJ databases">
        <authorList>
            <person name="Sun Q."/>
            <person name="Inoue M."/>
        </authorList>
    </citation>
    <scope>NUCLEOTIDE SEQUENCE</scope>
    <source>
        <strain evidence="4">VKM B-3255</strain>
    </source>
</reference>
<keyword evidence="2" id="KW-0378">Hydrolase</keyword>
<comment type="cofactor">
    <cofactor evidence="1">
        <name>Mg(2+)</name>
        <dbReference type="ChEBI" id="CHEBI:18420"/>
    </cofactor>
</comment>